<dbReference type="EMBL" id="JMCC02000107">
    <property type="protein sequence ID" value="KIG13106.1"/>
    <property type="molecule type" value="Genomic_DNA"/>
</dbReference>
<proteinExistence type="predicted"/>
<accession>A0A0C2CPH7</accession>
<reference evidence="1 2" key="1">
    <citation type="submission" date="2014-12" db="EMBL/GenBank/DDBJ databases">
        <title>Genome assembly of Enhygromyxa salina DSM 15201.</title>
        <authorList>
            <person name="Sharma G."/>
            <person name="Subramanian S."/>
        </authorList>
    </citation>
    <scope>NUCLEOTIDE SEQUENCE [LARGE SCALE GENOMIC DNA]</scope>
    <source>
        <strain evidence="1 2">DSM 15201</strain>
    </source>
</reference>
<protein>
    <submittedName>
        <fullName evidence="1">Uncharacterized protein</fullName>
    </submittedName>
</protein>
<dbReference type="AlphaFoldDB" id="A0A0C2CPH7"/>
<sequence length="330" mass="35755">MQLAGRLVGQVHRRLGYYREDDLHRGPLSALAVRDAEQQPTVGGLRIEDPQRDPERDGQCFHDLTKWMHALNQMGTQTGDPIYHRWARELACTAHSAFIRDAAAGRMFCKMSVDLERPLVMAMSPSIAQHDPLDALITYCQLQSSPSGGGPDLRAEIHDAAALCVGASWAIDDALGIGDLLIHAGRVAQLVGADAVCALDAIDAADLLDVIDAIQPGCLLEELLESARAGLCKFADSNALAQPPERRTAFGELELAIGLAALPVVARSRPTGRGNPTPGLDRLAPYQSLHSEIVGFWRGVRSRRRDPVSHEIEAVMLATALVPDGFMELR</sequence>
<evidence type="ECO:0000313" key="2">
    <source>
        <dbReference type="Proteomes" id="UP000031599"/>
    </source>
</evidence>
<name>A0A0C2CPH7_9BACT</name>
<organism evidence="1 2">
    <name type="scientific">Enhygromyxa salina</name>
    <dbReference type="NCBI Taxonomy" id="215803"/>
    <lineage>
        <taxon>Bacteria</taxon>
        <taxon>Pseudomonadati</taxon>
        <taxon>Myxococcota</taxon>
        <taxon>Polyangia</taxon>
        <taxon>Nannocystales</taxon>
        <taxon>Nannocystaceae</taxon>
        <taxon>Enhygromyxa</taxon>
    </lineage>
</organism>
<gene>
    <name evidence="1" type="ORF">DB30_00571</name>
</gene>
<comment type="caution">
    <text evidence="1">The sequence shown here is derived from an EMBL/GenBank/DDBJ whole genome shotgun (WGS) entry which is preliminary data.</text>
</comment>
<dbReference type="Proteomes" id="UP000031599">
    <property type="component" value="Unassembled WGS sequence"/>
</dbReference>
<evidence type="ECO:0000313" key="1">
    <source>
        <dbReference type="EMBL" id="KIG13106.1"/>
    </source>
</evidence>